<organism evidence="5 6">
    <name type="scientific">Vibrio hepatarius</name>
    <dbReference type="NCBI Taxonomy" id="171383"/>
    <lineage>
        <taxon>Bacteria</taxon>
        <taxon>Pseudomonadati</taxon>
        <taxon>Pseudomonadota</taxon>
        <taxon>Gammaproteobacteria</taxon>
        <taxon>Vibrionales</taxon>
        <taxon>Vibrionaceae</taxon>
        <taxon>Vibrio</taxon>
        <taxon>Vibrio oreintalis group</taxon>
    </lineage>
</organism>
<dbReference type="PATRIC" id="fig|171383.3.peg.837"/>
<dbReference type="InterPro" id="IPR016024">
    <property type="entry name" value="ARM-type_fold"/>
</dbReference>
<dbReference type="Pfam" id="PF13414">
    <property type="entry name" value="TPR_11"/>
    <property type="match status" value="1"/>
</dbReference>
<dbReference type="InterPro" id="IPR019734">
    <property type="entry name" value="TPR_rpt"/>
</dbReference>
<evidence type="ECO:0000256" key="1">
    <source>
        <dbReference type="ARBA" id="ARBA00022729"/>
    </source>
</evidence>
<dbReference type="InterPro" id="IPR010177">
    <property type="entry name" value="Paired_CXXCH_1"/>
</dbReference>
<keyword evidence="1" id="KW-0732">Signal</keyword>
<dbReference type="SUPFAM" id="SSF48371">
    <property type="entry name" value="ARM repeat"/>
    <property type="match status" value="1"/>
</dbReference>
<dbReference type="InterPro" id="IPR011989">
    <property type="entry name" value="ARM-like"/>
</dbReference>
<gene>
    <name evidence="5" type="ORF">AKJ31_04045</name>
</gene>
<dbReference type="SUPFAM" id="SSF48452">
    <property type="entry name" value="TPR-like"/>
    <property type="match status" value="1"/>
</dbReference>
<dbReference type="STRING" id="171383.AKJ31_04045"/>
<accession>A0A0M0I5Y0</accession>
<dbReference type="PROSITE" id="PS50005">
    <property type="entry name" value="TPR"/>
    <property type="match status" value="1"/>
</dbReference>
<dbReference type="InterPro" id="IPR011990">
    <property type="entry name" value="TPR-like_helical_dom_sf"/>
</dbReference>
<dbReference type="Gene3D" id="1.10.1130.10">
    <property type="entry name" value="Flavocytochrome C3, Chain A"/>
    <property type="match status" value="1"/>
</dbReference>
<dbReference type="PROSITE" id="PS50293">
    <property type="entry name" value="TPR_REGION"/>
    <property type="match status" value="1"/>
</dbReference>
<dbReference type="Gene3D" id="1.25.40.10">
    <property type="entry name" value="Tetratricopeptide repeat domain"/>
    <property type="match status" value="1"/>
</dbReference>
<dbReference type="InterPro" id="IPR023155">
    <property type="entry name" value="Cyt_c-552/4"/>
</dbReference>
<dbReference type="SUPFAM" id="SSF48695">
    <property type="entry name" value="Multiheme cytochromes"/>
    <property type="match status" value="1"/>
</dbReference>
<comment type="caution">
    <text evidence="5">The sequence shown here is derived from an EMBL/GenBank/DDBJ whole genome shotgun (WGS) entry which is preliminary data.</text>
</comment>
<evidence type="ECO:0000256" key="2">
    <source>
        <dbReference type="PROSITE-ProRule" id="PRU00339"/>
    </source>
</evidence>
<dbReference type="AlphaFoldDB" id="A0A0M0I5Y0"/>
<dbReference type="InterPro" id="IPR036280">
    <property type="entry name" value="Multihaem_cyt_sf"/>
</dbReference>
<protein>
    <recommendedName>
        <fullName evidence="7">Deca-heme c-type cytochrome</fullName>
    </recommendedName>
</protein>
<dbReference type="PANTHER" id="PTHR35038">
    <property type="entry name" value="DISSIMILATORY SULFITE REDUCTASE SIRA"/>
    <property type="match status" value="1"/>
</dbReference>
<evidence type="ECO:0000313" key="5">
    <source>
        <dbReference type="EMBL" id="KOO09736.1"/>
    </source>
</evidence>
<name>A0A0M0I5Y0_9VIBR</name>
<dbReference type="Pfam" id="PF13646">
    <property type="entry name" value="HEAT_2"/>
    <property type="match status" value="1"/>
</dbReference>
<evidence type="ECO:0000259" key="3">
    <source>
        <dbReference type="Pfam" id="PF09699"/>
    </source>
</evidence>
<keyword evidence="2" id="KW-0802">TPR repeat</keyword>
<evidence type="ECO:0000313" key="6">
    <source>
        <dbReference type="Proteomes" id="UP000037530"/>
    </source>
</evidence>
<dbReference type="PANTHER" id="PTHR35038:SF8">
    <property type="entry name" value="C-TYPE POLYHEME CYTOCHROME OMCC"/>
    <property type="match status" value="1"/>
</dbReference>
<dbReference type="InterPro" id="IPR051829">
    <property type="entry name" value="Multiheme_Cytochr_ET"/>
</dbReference>
<dbReference type="Pfam" id="PF09699">
    <property type="entry name" value="Paired_CXXCH_1"/>
    <property type="match status" value="1"/>
</dbReference>
<sequence length="720" mass="83028">MSHFSFAGKETAQYVGSQICAQCHQKQVDDWKGSHHELSMKHASEDTVLGDFDNYQLSENGRTTLFYRENDQFWVKMENEKGEFEKYQIKYTFGWEPLQQYMVEFEDGRIQLIPYSWDSREVSNRDRRWFALHPDVKPYDEFYWRNAGQNWNYMCADCHSTNVQKNYNAKENSYNTTWSEINVACESCHGPASKHIEAFSTKPTPNNFGFERNLAQRVVKWISRDGHATLEPNQIQPTDQIRVCAQCHSRRVQLNDSSLTAQHSLLDKYQPSLITDELYYPDGQVFDENYVYGSFLQSKMAAKGVTCTNCHDPHSAKLKLPEPALCNQCHSAEKFNTTKHTFHDVNSEASQCSNCHMPKRTYMQIDERRDHYWHVPKPEINHVSGGTSTCRSCHSDKTELWAAKQLNTWYPDRNSSLADTRIYSDYLLAKDKQSSLDVLIQLIEQEERPEIVTASSLLKLKKYDSPKVLPVMEQAAQSDNELIRMSVAQASSRLPVSQRWPLLKTLLEDEVLAVRSESARALAVDWNTLNSQQREQLKAPLSEYIDIQTFNADRAYARANLGDLYRFQGEVEQSIQQYQKAIEIEPYYESSYVNLADVYRAIDRNDLAISTLQQGLLNQPRSSAIPFSLGLALLRNREINKAALYLKAAAEKSNSNDYYWYVYSRAVESLDVRKSILALDRALKVSNKSVYLDLICELIDKNSLATDQLYAGYNCAQLNQ</sequence>
<dbReference type="Proteomes" id="UP000037530">
    <property type="component" value="Unassembled WGS sequence"/>
</dbReference>
<reference evidence="6" key="1">
    <citation type="submission" date="2015-08" db="EMBL/GenBank/DDBJ databases">
        <title>Vibrio galatheae sp. nov., a novel member of the Vibrionaceae family isolated from the Solomon Islands.</title>
        <authorList>
            <person name="Giubergia S."/>
            <person name="Machado H."/>
            <person name="Mateiu R.V."/>
            <person name="Gram L."/>
        </authorList>
    </citation>
    <scope>NUCLEOTIDE SEQUENCE [LARGE SCALE GENOMIC DNA]</scope>
    <source>
        <strain evidence="6">DSM 19134</strain>
    </source>
</reference>
<feature type="domain" description="Doubled CXXCH motif" evidence="3">
    <location>
        <begin position="302"/>
        <end position="334"/>
    </location>
</feature>
<dbReference type="SMART" id="SM00028">
    <property type="entry name" value="TPR"/>
    <property type="match status" value="3"/>
</dbReference>
<feature type="domain" description="Cytochrome c-552/4" evidence="4">
    <location>
        <begin position="20"/>
        <end position="45"/>
    </location>
</feature>
<keyword evidence="6" id="KW-1185">Reference proteome</keyword>
<dbReference type="EMBL" id="LHPI01000001">
    <property type="protein sequence ID" value="KOO09736.1"/>
    <property type="molecule type" value="Genomic_DNA"/>
</dbReference>
<dbReference type="Gene3D" id="1.25.10.10">
    <property type="entry name" value="Leucine-rich Repeat Variant"/>
    <property type="match status" value="1"/>
</dbReference>
<evidence type="ECO:0008006" key="7">
    <source>
        <dbReference type="Google" id="ProtNLM"/>
    </source>
</evidence>
<feature type="domain" description="Cytochrome c-552/4" evidence="4">
    <location>
        <begin position="152"/>
        <end position="190"/>
    </location>
</feature>
<dbReference type="Pfam" id="PF13435">
    <property type="entry name" value="Cytochrome_C554"/>
    <property type="match status" value="2"/>
</dbReference>
<evidence type="ECO:0000259" key="4">
    <source>
        <dbReference type="Pfam" id="PF13435"/>
    </source>
</evidence>
<feature type="repeat" description="TPR" evidence="2">
    <location>
        <begin position="555"/>
        <end position="588"/>
    </location>
</feature>
<proteinExistence type="predicted"/>